<dbReference type="EMBL" id="JAKELL010000118">
    <property type="protein sequence ID" value="KAH8981340.1"/>
    <property type="molecule type" value="Genomic_DNA"/>
</dbReference>
<evidence type="ECO:0000313" key="4">
    <source>
        <dbReference type="Proteomes" id="UP001201163"/>
    </source>
</evidence>
<accession>A0AAD4L5P9</accession>
<keyword evidence="1" id="KW-0472">Membrane</keyword>
<name>A0AAD4L5P9_9AGAM</name>
<gene>
    <name evidence="3" type="ORF">EDB92DRAFT_192127</name>
</gene>
<keyword evidence="1" id="KW-1133">Transmembrane helix</keyword>
<feature type="transmembrane region" description="Helical" evidence="1">
    <location>
        <begin position="260"/>
        <end position="278"/>
    </location>
</feature>
<dbReference type="AlphaFoldDB" id="A0AAD4L5P9"/>
<keyword evidence="4" id="KW-1185">Reference proteome</keyword>
<dbReference type="Pfam" id="PF20153">
    <property type="entry name" value="DUF6535"/>
    <property type="match status" value="1"/>
</dbReference>
<dbReference type="InterPro" id="IPR045338">
    <property type="entry name" value="DUF6535"/>
</dbReference>
<proteinExistence type="predicted"/>
<feature type="transmembrane region" description="Helical" evidence="1">
    <location>
        <begin position="229"/>
        <end position="254"/>
    </location>
</feature>
<protein>
    <recommendedName>
        <fullName evidence="2">DUF6535 domain-containing protein</fullName>
    </recommendedName>
</protein>
<comment type="caution">
    <text evidence="3">The sequence shown here is derived from an EMBL/GenBank/DDBJ whole genome shotgun (WGS) entry which is preliminary data.</text>
</comment>
<feature type="domain" description="DUF6535" evidence="2">
    <location>
        <begin position="77"/>
        <end position="254"/>
    </location>
</feature>
<evidence type="ECO:0000256" key="1">
    <source>
        <dbReference type="SAM" id="Phobius"/>
    </source>
</evidence>
<evidence type="ECO:0000313" key="3">
    <source>
        <dbReference type="EMBL" id="KAH8981340.1"/>
    </source>
</evidence>
<dbReference type="Proteomes" id="UP001201163">
    <property type="component" value="Unassembled WGS sequence"/>
</dbReference>
<evidence type="ECO:0000259" key="2">
    <source>
        <dbReference type="Pfam" id="PF20153"/>
    </source>
</evidence>
<keyword evidence="1" id="KW-0812">Transmembrane</keyword>
<sequence length="944" mass="103326">MILSDPPFIYPSEGSWLSTSRYNIQHGLDISSCAHPLVLSESQPAIMATRQQPTSQHVTPAPEKPTYSDSSGAIFSMYIDRAQTFDKENVDNWDGQANGILLFTGLFSSTVASFIAISYQNLQQDPNVTTQSLLAQISQQLSTSTTGGTTSAASPSVQTSFTPAASVVFINSVWFLSLVLSLTCALMATLLQQWARRYLQMVQRNHAPHVRAHIREYFARGARRFGISWLVDVLPFLLLISILLFFAGLVVFAFRANHVVAYFTLTIVAFCLLSYLTLTLTPLFSHDCPYHTPLTSLLWFCAHKALVFLFSTTHLCAKHLHEKWGAVSGAVVEFQNLQKNRVKSFSEGMISNLENSAKRISMDIYSSALGWTLSQLDEDHELENFAAGIPGLYESGALTTSNDPDDPHPTIHTVLSVLPGPSSFNEPLPWSIIGLAQRATASDLSETLRRQRIKVCLRALYYIPGAIRDMLAPYAAGKHYCLVILPLLNTPESLEIIEELWDTPRDDVALSVRCAATVIAAFMITPPRRTLDIFLEDVPFIWDHDAGKEFLSKRLRVGGGPGANDSAIPSANDNVVYEEDESVLTGASVGDADLHSDNARLQNLGRFLTDIGNGITYMGMPWLTSDLASDCAQSIHQERRALFDARNTEQYRAGSGISKQHGDRASPAFVRAAQQDLITLTLEILTRESIVGPAPLQFDAFQRAHTELRQFAGAQMLSDTLEESLPPILTQFLDRSSPRSLGASLPRPLTQILRQTLTPLQTQSRRSSRAQTMAQSVVRSLGRSLERSRTRSLAQFLAQSLTPPRPQWLTPSSSPSLPQFVSQSLPHLLTQSLPQSLLLGPAPSVPSPVRAQVTLGEMKRTQGQAGDGIEMATRAPQPVVEGIGVRPQIEDTPTVDDGPSTTPIYQAVSAGPSRLSLLLLSLPSVQRVATPEDQGPSNSAGAHV</sequence>
<reference evidence="3" key="1">
    <citation type="submission" date="2022-01" db="EMBL/GenBank/DDBJ databases">
        <title>Comparative genomics reveals a dynamic genome evolution in the ectomycorrhizal milk-cap (Lactarius) mushrooms.</title>
        <authorList>
            <consortium name="DOE Joint Genome Institute"/>
            <person name="Lebreton A."/>
            <person name="Tang N."/>
            <person name="Kuo A."/>
            <person name="LaButti K."/>
            <person name="Drula E."/>
            <person name="Barry K."/>
            <person name="Clum A."/>
            <person name="Lipzen A."/>
            <person name="Mousain D."/>
            <person name="Ng V."/>
            <person name="Wang R."/>
            <person name="Wang X."/>
            <person name="Dai Y."/>
            <person name="Henrissat B."/>
            <person name="Grigoriev I.V."/>
            <person name="Guerin-Laguette A."/>
            <person name="Yu F."/>
            <person name="Martin F.M."/>
        </authorList>
    </citation>
    <scope>NUCLEOTIDE SEQUENCE</scope>
    <source>
        <strain evidence="3">QP</strain>
    </source>
</reference>
<feature type="transmembrane region" description="Helical" evidence="1">
    <location>
        <begin position="100"/>
        <end position="119"/>
    </location>
</feature>
<feature type="transmembrane region" description="Helical" evidence="1">
    <location>
        <begin position="164"/>
        <end position="191"/>
    </location>
</feature>
<organism evidence="3 4">
    <name type="scientific">Lactarius akahatsu</name>
    <dbReference type="NCBI Taxonomy" id="416441"/>
    <lineage>
        <taxon>Eukaryota</taxon>
        <taxon>Fungi</taxon>
        <taxon>Dikarya</taxon>
        <taxon>Basidiomycota</taxon>
        <taxon>Agaricomycotina</taxon>
        <taxon>Agaricomycetes</taxon>
        <taxon>Russulales</taxon>
        <taxon>Russulaceae</taxon>
        <taxon>Lactarius</taxon>
    </lineage>
</organism>